<keyword evidence="2" id="KW-0805">Transcription regulation</keyword>
<dbReference type="FunCoup" id="A0A251SQP0">
    <property type="interactions" value="134"/>
</dbReference>
<dbReference type="PANTHER" id="PTHR13935">
    <property type="entry name" value="ACHAETE-SCUTE TRANSCRIPTION FACTOR-RELATED"/>
    <property type="match status" value="1"/>
</dbReference>
<evidence type="ECO:0000313" key="10">
    <source>
        <dbReference type="Proteomes" id="UP000215914"/>
    </source>
</evidence>
<dbReference type="EMBL" id="MNCJ02000316">
    <property type="protein sequence ID" value="KAF5821251.1"/>
    <property type="molecule type" value="Genomic_DNA"/>
</dbReference>
<dbReference type="InterPro" id="IPR036638">
    <property type="entry name" value="HLH_DNA-bd_sf"/>
</dbReference>
<dbReference type="Gene3D" id="4.10.280.10">
    <property type="entry name" value="Helix-loop-helix DNA-binding domain"/>
    <property type="match status" value="1"/>
</dbReference>
<keyword evidence="10" id="KW-1185">Reference proteome</keyword>
<keyword evidence="5" id="KW-0539">Nucleus</keyword>
<proteinExistence type="predicted"/>
<dbReference type="PROSITE" id="PS50888">
    <property type="entry name" value="BHLH"/>
    <property type="match status" value="1"/>
</dbReference>
<dbReference type="GO" id="GO:0000981">
    <property type="term" value="F:DNA-binding transcription factor activity, RNA polymerase II-specific"/>
    <property type="evidence" value="ECO:0000318"/>
    <property type="project" value="GO_Central"/>
</dbReference>
<keyword evidence="4" id="KW-0804">Transcription</keyword>
<evidence type="ECO:0000256" key="4">
    <source>
        <dbReference type="ARBA" id="ARBA00023163"/>
    </source>
</evidence>
<reference evidence="8" key="3">
    <citation type="submission" date="2020-06" db="EMBL/GenBank/DDBJ databases">
        <title>Helianthus annuus Genome sequencing and assembly Release 2.</title>
        <authorList>
            <person name="Gouzy J."/>
            <person name="Langlade N."/>
            <person name="Munos S."/>
        </authorList>
    </citation>
    <scope>NUCLEOTIDE SEQUENCE</scope>
    <source>
        <tissue evidence="8">Leaves</tissue>
    </source>
</reference>
<name>A0A251SQP0_HELAN</name>
<dbReference type="GO" id="GO:0000977">
    <property type="term" value="F:RNA polymerase II transcription regulatory region sequence-specific DNA binding"/>
    <property type="evidence" value="ECO:0000318"/>
    <property type="project" value="GO_Central"/>
</dbReference>
<dbReference type="FunFam" id="4.10.280.10:FF:000074">
    <property type="entry name" value="Transcription factor ORG2"/>
    <property type="match status" value="1"/>
</dbReference>
<dbReference type="OMA" id="HYVEPHP"/>
<dbReference type="InterPro" id="IPR011598">
    <property type="entry name" value="bHLH_dom"/>
</dbReference>
<accession>A0A251SQP0</accession>
<dbReference type="PANTHER" id="PTHR13935:SF41">
    <property type="entry name" value="TRANSCRIPTION FACTOR ORG2-RELATED"/>
    <property type="match status" value="1"/>
</dbReference>
<keyword evidence="3" id="KW-0238">DNA-binding</keyword>
<sequence length="251" mass="28357">MLALSPPLFSTTYGWPMEDQLIANNLPYDCTEENSYSSLLDLHVHDQINHKYTDHSTSSGGAANSGGGDSMMVEKKLNHNASERHRRKRVNELYSFLRSLLPISSDQKKKVSIPGTISRALKYIPELQKEVDTLKRKKEKLSSHPTASTRKEHLGIKEQSAKVSVNILGDKEVVIQLISSTDHMSKTKEINYLSKVFEDLEQEEDVFVLKNATGFKSLGEGMILSTLHLQVQGDHKIEVEKLKEKLITFHQ</sequence>
<protein>
    <submittedName>
        <fullName evidence="9">Putative achaete-scute transcription factor-related protein</fullName>
    </submittedName>
    <submittedName>
        <fullName evidence="8">Transcription factor bHLH family</fullName>
    </submittedName>
</protein>
<dbReference type="Proteomes" id="UP000215914">
    <property type="component" value="Chromosome 13"/>
</dbReference>
<dbReference type="Pfam" id="PF00010">
    <property type="entry name" value="HLH"/>
    <property type="match status" value="1"/>
</dbReference>
<dbReference type="InterPro" id="IPR015660">
    <property type="entry name" value="MASH1/Ascl1a-like"/>
</dbReference>
<gene>
    <name evidence="9" type="ORF">HannXRQ_Chr13g0399001</name>
    <name evidence="8" type="ORF">HanXRQr2_Chr01g0011691</name>
</gene>
<organism evidence="9 10">
    <name type="scientific">Helianthus annuus</name>
    <name type="common">Common sunflower</name>
    <dbReference type="NCBI Taxonomy" id="4232"/>
    <lineage>
        <taxon>Eukaryota</taxon>
        <taxon>Viridiplantae</taxon>
        <taxon>Streptophyta</taxon>
        <taxon>Embryophyta</taxon>
        <taxon>Tracheophyta</taxon>
        <taxon>Spermatophyta</taxon>
        <taxon>Magnoliopsida</taxon>
        <taxon>eudicotyledons</taxon>
        <taxon>Gunneridae</taxon>
        <taxon>Pentapetalae</taxon>
        <taxon>asterids</taxon>
        <taxon>campanulids</taxon>
        <taxon>Asterales</taxon>
        <taxon>Asteraceae</taxon>
        <taxon>Asteroideae</taxon>
        <taxon>Heliantheae alliance</taxon>
        <taxon>Heliantheae</taxon>
        <taxon>Helianthus</taxon>
    </lineage>
</organism>
<evidence type="ECO:0000259" key="7">
    <source>
        <dbReference type="PROSITE" id="PS50888"/>
    </source>
</evidence>
<evidence type="ECO:0000313" key="9">
    <source>
        <dbReference type="EMBL" id="OTG01157.1"/>
    </source>
</evidence>
<evidence type="ECO:0000256" key="3">
    <source>
        <dbReference type="ARBA" id="ARBA00023125"/>
    </source>
</evidence>
<feature type="domain" description="BHLH" evidence="7">
    <location>
        <begin position="74"/>
        <end position="127"/>
    </location>
</feature>
<reference evidence="8 10" key="1">
    <citation type="journal article" date="2017" name="Nature">
        <title>The sunflower genome provides insights into oil metabolism, flowering and Asterid evolution.</title>
        <authorList>
            <person name="Badouin H."/>
            <person name="Gouzy J."/>
            <person name="Grassa C.J."/>
            <person name="Murat F."/>
            <person name="Staton S.E."/>
            <person name="Cottret L."/>
            <person name="Lelandais-Briere C."/>
            <person name="Owens G.L."/>
            <person name="Carrere S."/>
            <person name="Mayjonade B."/>
            <person name="Legrand L."/>
            <person name="Gill N."/>
            <person name="Kane N.C."/>
            <person name="Bowers J.E."/>
            <person name="Hubner S."/>
            <person name="Bellec A."/>
            <person name="Berard A."/>
            <person name="Berges H."/>
            <person name="Blanchet N."/>
            <person name="Boniface M.C."/>
            <person name="Brunel D."/>
            <person name="Catrice O."/>
            <person name="Chaidir N."/>
            <person name="Claudel C."/>
            <person name="Donnadieu C."/>
            <person name="Faraut T."/>
            <person name="Fievet G."/>
            <person name="Helmstetter N."/>
            <person name="King M."/>
            <person name="Knapp S.J."/>
            <person name="Lai Z."/>
            <person name="Le Paslier M.C."/>
            <person name="Lippi Y."/>
            <person name="Lorenzon L."/>
            <person name="Mandel J.R."/>
            <person name="Marage G."/>
            <person name="Marchand G."/>
            <person name="Marquand E."/>
            <person name="Bret-Mestries E."/>
            <person name="Morien E."/>
            <person name="Nambeesan S."/>
            <person name="Nguyen T."/>
            <person name="Pegot-Espagnet P."/>
            <person name="Pouilly N."/>
            <person name="Raftis F."/>
            <person name="Sallet E."/>
            <person name="Schiex T."/>
            <person name="Thomas J."/>
            <person name="Vandecasteele C."/>
            <person name="Vares D."/>
            <person name="Vear F."/>
            <person name="Vautrin S."/>
            <person name="Crespi M."/>
            <person name="Mangin B."/>
            <person name="Burke J.M."/>
            <person name="Salse J."/>
            <person name="Munos S."/>
            <person name="Vincourt P."/>
            <person name="Rieseberg L.H."/>
            <person name="Langlade N.B."/>
        </authorList>
    </citation>
    <scope>NUCLEOTIDE SEQUENCE [LARGE SCALE GENOMIC DNA]</scope>
    <source>
        <strain evidence="10">cv. SF193</strain>
        <tissue evidence="8">Leaves</tissue>
    </source>
</reference>
<dbReference type="GO" id="GO:0006357">
    <property type="term" value="P:regulation of transcription by RNA polymerase II"/>
    <property type="evidence" value="ECO:0000318"/>
    <property type="project" value="GO_Central"/>
</dbReference>
<reference evidence="9" key="2">
    <citation type="submission" date="2017-02" db="EMBL/GenBank/DDBJ databases">
        <title>Sunflower complete genome.</title>
        <authorList>
            <person name="Langlade N."/>
            <person name="Munos S."/>
        </authorList>
    </citation>
    <scope>NUCLEOTIDE SEQUENCE [LARGE SCALE GENOMIC DNA]</scope>
    <source>
        <tissue evidence="9">Leaves</tissue>
    </source>
</reference>
<feature type="region of interest" description="Disordered" evidence="6">
    <location>
        <begin position="135"/>
        <end position="154"/>
    </location>
</feature>
<dbReference type="SUPFAM" id="SSF47459">
    <property type="entry name" value="HLH, helix-loop-helix DNA-binding domain"/>
    <property type="match status" value="1"/>
</dbReference>
<evidence type="ECO:0000256" key="1">
    <source>
        <dbReference type="ARBA" id="ARBA00004123"/>
    </source>
</evidence>
<evidence type="ECO:0000256" key="2">
    <source>
        <dbReference type="ARBA" id="ARBA00023015"/>
    </source>
</evidence>
<dbReference type="GO" id="GO:0010106">
    <property type="term" value="P:cellular response to iron ion starvation"/>
    <property type="evidence" value="ECO:0007669"/>
    <property type="project" value="UniProtKB-ARBA"/>
</dbReference>
<dbReference type="SMART" id="SM00353">
    <property type="entry name" value="HLH"/>
    <property type="match status" value="1"/>
</dbReference>
<evidence type="ECO:0000256" key="5">
    <source>
        <dbReference type="ARBA" id="ARBA00023242"/>
    </source>
</evidence>
<dbReference type="GO" id="GO:0046983">
    <property type="term" value="F:protein dimerization activity"/>
    <property type="evidence" value="ECO:0007669"/>
    <property type="project" value="InterPro"/>
</dbReference>
<evidence type="ECO:0000313" key="8">
    <source>
        <dbReference type="EMBL" id="KAF5821251.1"/>
    </source>
</evidence>
<dbReference type="GO" id="GO:0090575">
    <property type="term" value="C:RNA polymerase II transcription regulator complex"/>
    <property type="evidence" value="ECO:0000318"/>
    <property type="project" value="GO_Central"/>
</dbReference>
<dbReference type="InParanoid" id="A0A251SQP0"/>
<dbReference type="AlphaFoldDB" id="A0A251SQP0"/>
<evidence type="ECO:0000256" key="6">
    <source>
        <dbReference type="SAM" id="MobiDB-lite"/>
    </source>
</evidence>
<comment type="subcellular location">
    <subcellularLocation>
        <location evidence="1">Nucleus</location>
    </subcellularLocation>
</comment>
<dbReference type="Gramene" id="mRNA:HanXRQr2_Chr01g0011691">
    <property type="protein sequence ID" value="mRNA:HanXRQr2_Chr01g0011691"/>
    <property type="gene ID" value="HanXRQr2_Chr01g0011691"/>
</dbReference>
<dbReference type="OrthoDB" id="6106870at2759"/>
<dbReference type="EMBL" id="CM007902">
    <property type="protein sequence ID" value="OTG01157.1"/>
    <property type="molecule type" value="Genomic_DNA"/>
</dbReference>